<organism evidence="2 3">
    <name type="scientific">Apiospora marii</name>
    <dbReference type="NCBI Taxonomy" id="335849"/>
    <lineage>
        <taxon>Eukaryota</taxon>
        <taxon>Fungi</taxon>
        <taxon>Dikarya</taxon>
        <taxon>Ascomycota</taxon>
        <taxon>Pezizomycotina</taxon>
        <taxon>Sordariomycetes</taxon>
        <taxon>Xylariomycetidae</taxon>
        <taxon>Amphisphaeriales</taxon>
        <taxon>Apiosporaceae</taxon>
        <taxon>Apiospora</taxon>
    </lineage>
</organism>
<proteinExistence type="predicted"/>
<accession>A0ABR1R0V8</accession>
<feature type="chain" id="PRO_5047482433" evidence="1">
    <location>
        <begin position="18"/>
        <end position="176"/>
    </location>
</feature>
<evidence type="ECO:0000313" key="3">
    <source>
        <dbReference type="Proteomes" id="UP001396898"/>
    </source>
</evidence>
<keyword evidence="3" id="KW-1185">Reference proteome</keyword>
<reference evidence="2 3" key="1">
    <citation type="submission" date="2023-01" db="EMBL/GenBank/DDBJ databases">
        <title>Analysis of 21 Apiospora genomes using comparative genomics revels a genus with tremendous synthesis potential of carbohydrate active enzymes and secondary metabolites.</title>
        <authorList>
            <person name="Sorensen T."/>
        </authorList>
    </citation>
    <scope>NUCLEOTIDE SEQUENCE [LARGE SCALE GENOMIC DNA]</scope>
    <source>
        <strain evidence="2 3">CBS 20057</strain>
    </source>
</reference>
<comment type="caution">
    <text evidence="2">The sequence shown here is derived from an EMBL/GenBank/DDBJ whole genome shotgun (WGS) entry which is preliminary data.</text>
</comment>
<protein>
    <submittedName>
        <fullName evidence="2">Uncharacterized protein</fullName>
    </submittedName>
</protein>
<sequence length="176" mass="18465">MKFSVFSSILAASVVLAAPTSLLPPRQAVCDPSKMPSETETTGAIRDWLANVNMVNAFLDNASRSSSSQAAQALQFAKKVPSHLKVLTRVCGVSDAYTRAVQDLGQVFGGVLTNLQAIADDGAAAPKAAGTINRIRCCNVLPDLDVLWREAAESYGVVGQVQTSVPRPGTCASVKC</sequence>
<evidence type="ECO:0000256" key="1">
    <source>
        <dbReference type="SAM" id="SignalP"/>
    </source>
</evidence>
<evidence type="ECO:0000313" key="2">
    <source>
        <dbReference type="EMBL" id="KAK7994571.1"/>
    </source>
</evidence>
<keyword evidence="1" id="KW-0732">Signal</keyword>
<dbReference type="EMBL" id="JAQQWI010000024">
    <property type="protein sequence ID" value="KAK7994571.1"/>
    <property type="molecule type" value="Genomic_DNA"/>
</dbReference>
<name>A0ABR1R0V8_9PEZI</name>
<feature type="signal peptide" evidence="1">
    <location>
        <begin position="1"/>
        <end position="17"/>
    </location>
</feature>
<dbReference type="Proteomes" id="UP001396898">
    <property type="component" value="Unassembled WGS sequence"/>
</dbReference>
<gene>
    <name evidence="2" type="ORF">PG991_016159</name>
</gene>